<evidence type="ECO:0000313" key="3">
    <source>
        <dbReference type="EMBL" id="PHQ17155.1"/>
    </source>
</evidence>
<dbReference type="InterPro" id="IPR010982">
    <property type="entry name" value="Lambda_DNA-bd_dom_sf"/>
</dbReference>
<feature type="domain" description="HTH cro/C1-type" evidence="2">
    <location>
        <begin position="107"/>
        <end position="164"/>
    </location>
</feature>
<keyword evidence="4" id="KW-1185">Reference proteome</keyword>
<comment type="caution">
    <text evidence="3">The sequence shown here is derived from an EMBL/GenBank/DDBJ whole genome shotgun (WGS) entry which is preliminary data.</text>
</comment>
<gene>
    <name evidence="3" type="ORF">CLH61_00945</name>
</gene>
<reference evidence="3 4" key="1">
    <citation type="submission" date="2017-09" db="EMBL/GenBank/DDBJ databases">
        <title>The draft genome sequences of Marinobacter sp. PWS21.</title>
        <authorList>
            <person name="Cao J."/>
        </authorList>
    </citation>
    <scope>NUCLEOTIDE SEQUENCE [LARGE SCALE GENOMIC DNA]</scope>
    <source>
        <strain evidence="3 4">PWS21</strain>
    </source>
</reference>
<evidence type="ECO:0000259" key="2">
    <source>
        <dbReference type="PROSITE" id="PS50943"/>
    </source>
</evidence>
<dbReference type="InterPro" id="IPR001387">
    <property type="entry name" value="Cro/C1-type_HTH"/>
</dbReference>
<dbReference type="GO" id="GO:0003677">
    <property type="term" value="F:DNA binding"/>
    <property type="evidence" value="ECO:0007669"/>
    <property type="project" value="InterPro"/>
</dbReference>
<organism evidence="3 4">
    <name type="scientific">Marinobacter profundi</name>
    <dbReference type="NCBI Taxonomy" id="2666256"/>
    <lineage>
        <taxon>Bacteria</taxon>
        <taxon>Pseudomonadati</taxon>
        <taxon>Pseudomonadota</taxon>
        <taxon>Gammaproteobacteria</taxon>
        <taxon>Pseudomonadales</taxon>
        <taxon>Marinobacteraceae</taxon>
        <taxon>Marinobacter</taxon>
    </lineage>
</organism>
<dbReference type="SUPFAM" id="SSF47413">
    <property type="entry name" value="lambda repressor-like DNA-binding domains"/>
    <property type="match status" value="1"/>
</dbReference>
<protein>
    <submittedName>
        <fullName evidence="3">Transcriptional regulator</fullName>
    </submittedName>
</protein>
<sequence>MSAKDEDDKQRARRIEGMLMDALHAMKSMDQVAELEKTSGADGAVLTPPDHTRPAEDEESLLGRIAGLTESALRFAARSTDTSLRVGRALINSQDQLRMMLAAGKSLKDIREVAGLTLTEMSEALNLRDKTILEAIENGTSTLSFELILRLAALIARNDPVPFILRTTRNYNPEVWQILDDWGVGRLPLQFEREREFINIFRRHDDARNLSDEGFRKVLEFTRQSFEMSLHFIEEQERETADLKARLEQTTGQAPEQAKSGTSANKASRATRKPR</sequence>
<evidence type="ECO:0000313" key="4">
    <source>
        <dbReference type="Proteomes" id="UP000231409"/>
    </source>
</evidence>
<dbReference type="Proteomes" id="UP000231409">
    <property type="component" value="Unassembled WGS sequence"/>
</dbReference>
<dbReference type="PROSITE" id="PS50943">
    <property type="entry name" value="HTH_CROC1"/>
    <property type="match status" value="1"/>
</dbReference>
<dbReference type="RefSeq" id="WP_099612834.1">
    <property type="nucleotide sequence ID" value="NZ_KZ319367.1"/>
</dbReference>
<dbReference type="Gene3D" id="1.10.260.40">
    <property type="entry name" value="lambda repressor-like DNA-binding domains"/>
    <property type="match status" value="1"/>
</dbReference>
<dbReference type="AlphaFoldDB" id="A0A2G1URS7"/>
<accession>A0A2G1URS7</accession>
<dbReference type="EMBL" id="NTFH01000001">
    <property type="protein sequence ID" value="PHQ17155.1"/>
    <property type="molecule type" value="Genomic_DNA"/>
</dbReference>
<feature type="compositionally biased region" description="Polar residues" evidence="1">
    <location>
        <begin position="248"/>
        <end position="268"/>
    </location>
</feature>
<dbReference type="CDD" id="cd00093">
    <property type="entry name" value="HTH_XRE"/>
    <property type="match status" value="1"/>
</dbReference>
<feature type="region of interest" description="Disordered" evidence="1">
    <location>
        <begin position="241"/>
        <end position="275"/>
    </location>
</feature>
<feature type="region of interest" description="Disordered" evidence="1">
    <location>
        <begin position="36"/>
        <end position="56"/>
    </location>
</feature>
<name>A0A2G1URS7_9GAMM</name>
<evidence type="ECO:0000256" key="1">
    <source>
        <dbReference type="SAM" id="MobiDB-lite"/>
    </source>
</evidence>
<proteinExistence type="predicted"/>